<dbReference type="EMBL" id="CP011366">
    <property type="protein sequence ID" value="AKG73513.1"/>
    <property type="molecule type" value="Genomic_DNA"/>
</dbReference>
<protein>
    <submittedName>
        <fullName evidence="2">Uncharacterized protein</fullName>
    </submittedName>
</protein>
<keyword evidence="1" id="KW-0812">Transmembrane</keyword>
<organism evidence="2 3">
    <name type="scientific">Salinicoccus halodurans</name>
    <dbReference type="NCBI Taxonomy" id="407035"/>
    <lineage>
        <taxon>Bacteria</taxon>
        <taxon>Bacillati</taxon>
        <taxon>Bacillota</taxon>
        <taxon>Bacilli</taxon>
        <taxon>Bacillales</taxon>
        <taxon>Staphylococcaceae</taxon>
        <taxon>Salinicoccus</taxon>
    </lineage>
</organism>
<name>A0ABN4G7Z8_9STAP</name>
<keyword evidence="3" id="KW-1185">Reference proteome</keyword>
<evidence type="ECO:0000256" key="1">
    <source>
        <dbReference type="SAM" id="Phobius"/>
    </source>
</evidence>
<dbReference type="Proteomes" id="UP000034029">
    <property type="component" value="Chromosome"/>
</dbReference>
<sequence length="80" mass="9394">MFVNEYTPGEEKKRNGSQLVNSFFLCMCTYFAYGDIICINTYLREGKVDKEIGFIEKDLTKISKKKPEQFKVISNYLTYL</sequence>
<keyword evidence="1" id="KW-0472">Membrane</keyword>
<feature type="transmembrane region" description="Helical" evidence="1">
    <location>
        <begin position="20"/>
        <end position="43"/>
    </location>
</feature>
<reference evidence="2 3" key="1">
    <citation type="journal article" date="2015" name="Int. J. Syst. Evol. Microbiol.">
        <title>Complete genome sequence of Salinicoccus halodurans H3B36, isolated from the Qaidam Basin in China.</title>
        <authorList>
            <person name="Jiang K."/>
            <person name="Xue Y."/>
            <person name="Ma Y."/>
        </authorList>
    </citation>
    <scope>NUCLEOTIDE SEQUENCE [LARGE SCALE GENOMIC DNA]</scope>
    <source>
        <strain evidence="2 3">H3B36</strain>
    </source>
</reference>
<accession>A0ABN4G7Z8</accession>
<reference evidence="3" key="2">
    <citation type="submission" date="2015-04" db="EMBL/GenBank/DDBJ databases">
        <title>Complete genome sequence of Salinicoccus halodurans strain H3B36, isolated from the Qaidam basin of China.</title>
        <authorList>
            <person name="Ma Y."/>
            <person name="Jiang K."/>
            <person name="Xue Y."/>
        </authorList>
    </citation>
    <scope>NUCLEOTIDE SEQUENCE [LARGE SCALE GENOMIC DNA]</scope>
    <source>
        <strain evidence="3">H3B36</strain>
    </source>
</reference>
<keyword evidence="1" id="KW-1133">Transmembrane helix</keyword>
<evidence type="ECO:0000313" key="3">
    <source>
        <dbReference type="Proteomes" id="UP000034029"/>
    </source>
</evidence>
<proteinExistence type="predicted"/>
<evidence type="ECO:0000313" key="2">
    <source>
        <dbReference type="EMBL" id="AKG73513.1"/>
    </source>
</evidence>
<gene>
    <name evidence="2" type="ORF">AAT16_04365</name>
</gene>